<dbReference type="AlphaFoldDB" id="A0A9D4Z9N5"/>
<name>A0A9D4Z9N5_ADICA</name>
<dbReference type="Gene3D" id="2.120.10.80">
    <property type="entry name" value="Kelch-type beta propeller"/>
    <property type="match status" value="1"/>
</dbReference>
<accession>A0A9D4Z9N5</accession>
<dbReference type="OrthoDB" id="45365at2759"/>
<gene>
    <name evidence="2" type="ORF">GOP47_0018466</name>
</gene>
<dbReference type="SUPFAM" id="SSF117281">
    <property type="entry name" value="Kelch motif"/>
    <property type="match status" value="1"/>
</dbReference>
<protein>
    <recommendedName>
        <fullName evidence="1">F-box domain-containing protein</fullName>
    </recommendedName>
</protein>
<dbReference type="Proteomes" id="UP000886520">
    <property type="component" value="Chromosome 18"/>
</dbReference>
<keyword evidence="3" id="KW-1185">Reference proteome</keyword>
<dbReference type="CDD" id="cd22152">
    <property type="entry name" value="F-box_AtAFR-like"/>
    <property type="match status" value="1"/>
</dbReference>
<evidence type="ECO:0000313" key="3">
    <source>
        <dbReference type="Proteomes" id="UP000886520"/>
    </source>
</evidence>
<dbReference type="PANTHER" id="PTHR47850">
    <property type="entry name" value="F-BOX/KELCH-REPEAT PROTEIN OR23"/>
    <property type="match status" value="1"/>
</dbReference>
<evidence type="ECO:0000259" key="1">
    <source>
        <dbReference type="Pfam" id="PF00646"/>
    </source>
</evidence>
<dbReference type="InterPro" id="IPR036047">
    <property type="entry name" value="F-box-like_dom_sf"/>
</dbReference>
<dbReference type="InterPro" id="IPR001810">
    <property type="entry name" value="F-box_dom"/>
</dbReference>
<dbReference type="EMBL" id="JABFUD020000018">
    <property type="protein sequence ID" value="KAI5065842.1"/>
    <property type="molecule type" value="Genomic_DNA"/>
</dbReference>
<dbReference type="InterPro" id="IPR015915">
    <property type="entry name" value="Kelch-typ_b-propeller"/>
</dbReference>
<dbReference type="InterPro" id="IPR006652">
    <property type="entry name" value="Kelch_1"/>
</dbReference>
<dbReference type="SUPFAM" id="SSF81383">
    <property type="entry name" value="F-box domain"/>
    <property type="match status" value="1"/>
</dbReference>
<proteinExistence type="predicted"/>
<dbReference type="SMART" id="SM00612">
    <property type="entry name" value="Kelch"/>
    <property type="match status" value="2"/>
</dbReference>
<dbReference type="PANTHER" id="PTHR47850:SF1">
    <property type="entry name" value="F-BOX_KELCH-REPEAT PROTEIN OR23"/>
    <property type="match status" value="1"/>
</dbReference>
<comment type="caution">
    <text evidence="2">The sequence shown here is derived from an EMBL/GenBank/DDBJ whole genome shotgun (WGS) entry which is preliminary data.</text>
</comment>
<evidence type="ECO:0000313" key="2">
    <source>
        <dbReference type="EMBL" id="KAI5065842.1"/>
    </source>
</evidence>
<feature type="domain" description="F-box" evidence="1">
    <location>
        <begin position="17"/>
        <end position="48"/>
    </location>
</feature>
<reference evidence="2" key="1">
    <citation type="submission" date="2021-01" db="EMBL/GenBank/DDBJ databases">
        <title>Adiantum capillus-veneris genome.</title>
        <authorList>
            <person name="Fang Y."/>
            <person name="Liao Q."/>
        </authorList>
    </citation>
    <scope>NUCLEOTIDE SEQUENCE</scope>
    <source>
        <strain evidence="2">H3</strain>
        <tissue evidence="2">Leaf</tissue>
    </source>
</reference>
<organism evidence="2 3">
    <name type="scientific">Adiantum capillus-veneris</name>
    <name type="common">Maidenhair fern</name>
    <dbReference type="NCBI Taxonomy" id="13818"/>
    <lineage>
        <taxon>Eukaryota</taxon>
        <taxon>Viridiplantae</taxon>
        <taxon>Streptophyta</taxon>
        <taxon>Embryophyta</taxon>
        <taxon>Tracheophyta</taxon>
        <taxon>Polypodiopsida</taxon>
        <taxon>Polypodiidae</taxon>
        <taxon>Polypodiales</taxon>
        <taxon>Pteridineae</taxon>
        <taxon>Pteridaceae</taxon>
        <taxon>Vittarioideae</taxon>
        <taxon>Adiantum</taxon>
    </lineage>
</organism>
<dbReference type="Pfam" id="PF01344">
    <property type="entry name" value="Kelch_1"/>
    <property type="match status" value="1"/>
</dbReference>
<sequence>MAISGSREGKSVCSIFPGLPDDLARLCLAFVPLCHHGRLRVICKAWRAAYSSRFLLNIRSQWRKTEEFLCIFRDDPSVTGGEVFDPRCDAWRLLPLMPCDPSTHSLSNFRCAAAGTDIFVIGGSLFDSRNYPIDKPLASSAVFKCDPFRGVWERLSNMRIPRGSFACGVSNEFIIVAGGGSRHIIFPSEGDRVSTVEKYDIKNNEWHLVEGLRSIRAGCVGFLYRDEFWVMGGYGGSRTIAGVLPADEHYRDGEILNLKTGTWRYLQPMWKEGERRQLGMVAVIDTGESTGIFMLEGYTIFRYYIDTAFFLLAYGSMVIVV</sequence>
<dbReference type="Pfam" id="PF00646">
    <property type="entry name" value="F-box"/>
    <property type="match status" value="1"/>
</dbReference>